<evidence type="ECO:0000256" key="5">
    <source>
        <dbReference type="ARBA" id="ARBA00022603"/>
    </source>
</evidence>
<organism evidence="11 12">
    <name type="scientific">Ophiocordyceps australis</name>
    <dbReference type="NCBI Taxonomy" id="1399860"/>
    <lineage>
        <taxon>Eukaryota</taxon>
        <taxon>Fungi</taxon>
        <taxon>Dikarya</taxon>
        <taxon>Ascomycota</taxon>
        <taxon>Pezizomycotina</taxon>
        <taxon>Sordariomycetes</taxon>
        <taxon>Hypocreomycetidae</taxon>
        <taxon>Hypocreales</taxon>
        <taxon>Ophiocordycipitaceae</taxon>
        <taxon>Ophiocordyceps</taxon>
    </lineage>
</organism>
<evidence type="ECO:0000256" key="9">
    <source>
        <dbReference type="ARBA" id="ARBA00038126"/>
    </source>
</evidence>
<evidence type="ECO:0000256" key="8">
    <source>
        <dbReference type="ARBA" id="ARBA00023242"/>
    </source>
</evidence>
<dbReference type="Gene3D" id="3.40.50.150">
    <property type="entry name" value="Vaccinia Virus protein VP39"/>
    <property type="match status" value="1"/>
</dbReference>
<dbReference type="GO" id="GO:0005634">
    <property type="term" value="C:nucleus"/>
    <property type="evidence" value="ECO:0007669"/>
    <property type="project" value="UniProtKB-SubCell"/>
</dbReference>
<sequence>MAFSFDFTGDDIAASPPYASSPPPRSASPSAFPIPGRPQLSPARHDLAALAARLPPRLSYSELDIALDARDGSTLTPLRLPRRELWDVRVQVMAEDGDDEAALGPLDVKTGVYEGGFKSWESSLDLVKVLRQVAPPELLEQAVRIIELGCGTALPSLALFQAALSRPSARNPIDLVLADYNPSVLELVTLPNLLLAWALHQHSQPHPQAIITAALASPGELELSPPLLNAFYAHLAHSNITLSFLSGAWSSAFVDLVYAHNSSPRSSFTTFVLGSETIYSPVALDAFTETIIDLLHREQTHAATGAQALVAAKRLYFGVGGSLDDFIYKARHLGAQVSWLREETQGIRRGVVRCLIPTSSSNGTPHFSNHDNT</sequence>
<keyword evidence="12" id="KW-1185">Reference proteome</keyword>
<evidence type="ECO:0000256" key="6">
    <source>
        <dbReference type="ARBA" id="ARBA00022679"/>
    </source>
</evidence>
<dbReference type="Proteomes" id="UP000226192">
    <property type="component" value="Unassembled WGS sequence"/>
</dbReference>
<dbReference type="AlphaFoldDB" id="A0A2C5Y4Q7"/>
<evidence type="ECO:0000313" key="11">
    <source>
        <dbReference type="EMBL" id="PHH63687.1"/>
    </source>
</evidence>
<evidence type="ECO:0000256" key="4">
    <source>
        <dbReference type="ARBA" id="ARBA00022490"/>
    </source>
</evidence>
<accession>A0A2C5Y4Q7</accession>
<dbReference type="PANTHER" id="PTHR14614:SF39">
    <property type="entry name" value="HISTIDINE PROTEIN METHYLTRANSFERASE 1 HOMOLOG"/>
    <property type="match status" value="1"/>
</dbReference>
<dbReference type="GO" id="GO:0032259">
    <property type="term" value="P:methylation"/>
    <property type="evidence" value="ECO:0007669"/>
    <property type="project" value="UniProtKB-KW"/>
</dbReference>
<comment type="similarity">
    <text evidence="9">Belongs to the methyltransferase superfamily. METTL18 family.</text>
</comment>
<dbReference type="STRING" id="1399860.A0A2C5Y4Q7"/>
<dbReference type="EMBL" id="NJET01000044">
    <property type="protein sequence ID" value="PHH63687.1"/>
    <property type="molecule type" value="Genomic_DNA"/>
</dbReference>
<dbReference type="EC" id="2.1.1.85" evidence="3"/>
<evidence type="ECO:0000256" key="7">
    <source>
        <dbReference type="ARBA" id="ARBA00022691"/>
    </source>
</evidence>
<dbReference type="GO" id="GO:0005737">
    <property type="term" value="C:cytoplasm"/>
    <property type="evidence" value="ECO:0007669"/>
    <property type="project" value="UniProtKB-SubCell"/>
</dbReference>
<evidence type="ECO:0000256" key="3">
    <source>
        <dbReference type="ARBA" id="ARBA00012533"/>
    </source>
</evidence>
<evidence type="ECO:0000256" key="1">
    <source>
        <dbReference type="ARBA" id="ARBA00004123"/>
    </source>
</evidence>
<dbReference type="InterPro" id="IPR029063">
    <property type="entry name" value="SAM-dependent_MTases_sf"/>
</dbReference>
<keyword evidence="6" id="KW-0808">Transferase</keyword>
<dbReference type="OrthoDB" id="1723750at2759"/>
<name>A0A2C5Y4Q7_9HYPO</name>
<dbReference type="InterPro" id="IPR019410">
    <property type="entry name" value="Methyltransf_16"/>
</dbReference>
<keyword evidence="8" id="KW-0539">Nucleus</keyword>
<comment type="caution">
    <text evidence="11">The sequence shown here is derived from an EMBL/GenBank/DDBJ whole genome shotgun (WGS) entry which is preliminary data.</text>
</comment>
<keyword evidence="5" id="KW-0489">Methyltransferase</keyword>
<reference evidence="11 12" key="1">
    <citation type="submission" date="2017-06" db="EMBL/GenBank/DDBJ databases">
        <title>Ant-infecting Ophiocordyceps genomes reveal a high diversity of potential behavioral manipulation genes and a possible major role for enterotoxins.</title>
        <authorList>
            <person name="De Bekker C."/>
            <person name="Evans H.C."/>
            <person name="Brachmann A."/>
            <person name="Hughes D.P."/>
        </authorList>
    </citation>
    <scope>NUCLEOTIDE SEQUENCE [LARGE SCALE GENOMIC DNA]</scope>
    <source>
        <strain evidence="11 12">Map64</strain>
    </source>
</reference>
<proteinExistence type="inferred from homology"/>
<feature type="region of interest" description="Disordered" evidence="10">
    <location>
        <begin position="1"/>
        <end position="38"/>
    </location>
</feature>
<dbReference type="GO" id="GO:0018064">
    <property type="term" value="F:protein-L-histidine N-tele-methyltransferase activity"/>
    <property type="evidence" value="ECO:0007669"/>
    <property type="project" value="UniProtKB-EC"/>
</dbReference>
<dbReference type="PANTHER" id="PTHR14614">
    <property type="entry name" value="HEPATOCELLULAR CARCINOMA-ASSOCIATED ANTIGEN"/>
    <property type="match status" value="1"/>
</dbReference>
<keyword evidence="4" id="KW-0963">Cytoplasm</keyword>
<keyword evidence="7" id="KW-0949">S-adenosyl-L-methionine</keyword>
<protein>
    <recommendedName>
        <fullName evidence="3">protein-histidine N-methyltransferase</fullName>
        <ecNumber evidence="3">2.1.1.85</ecNumber>
    </recommendedName>
</protein>
<evidence type="ECO:0000256" key="2">
    <source>
        <dbReference type="ARBA" id="ARBA00004496"/>
    </source>
</evidence>
<comment type="subcellular location">
    <subcellularLocation>
        <location evidence="2">Cytoplasm</location>
    </subcellularLocation>
    <subcellularLocation>
        <location evidence="1">Nucleus</location>
    </subcellularLocation>
</comment>
<evidence type="ECO:0000313" key="12">
    <source>
        <dbReference type="Proteomes" id="UP000226192"/>
    </source>
</evidence>
<evidence type="ECO:0000256" key="10">
    <source>
        <dbReference type="SAM" id="MobiDB-lite"/>
    </source>
</evidence>
<gene>
    <name evidence="11" type="ORF">CDD81_5559</name>
</gene>